<dbReference type="GO" id="GO:0005506">
    <property type="term" value="F:iron ion binding"/>
    <property type="evidence" value="ECO:0007669"/>
    <property type="project" value="UniProtKB-ARBA"/>
</dbReference>
<dbReference type="PANTHER" id="PTHR20883">
    <property type="entry name" value="PHYTANOYL-COA DIOXYGENASE DOMAIN CONTAINING 1"/>
    <property type="match status" value="1"/>
</dbReference>
<gene>
    <name evidence="1" type="ORF">GJU39_12835</name>
</gene>
<dbReference type="Gene3D" id="2.60.120.620">
    <property type="entry name" value="q2cbj1_9rhob like domain"/>
    <property type="match status" value="1"/>
</dbReference>
<dbReference type="Pfam" id="PF05721">
    <property type="entry name" value="PhyH"/>
    <property type="match status" value="1"/>
</dbReference>
<name>A0A7K0FZF1_9SPHI</name>
<dbReference type="EMBL" id="WKKH01000018">
    <property type="protein sequence ID" value="MRX76973.1"/>
    <property type="molecule type" value="Genomic_DNA"/>
</dbReference>
<proteinExistence type="predicted"/>
<evidence type="ECO:0000313" key="2">
    <source>
        <dbReference type="Proteomes" id="UP000487757"/>
    </source>
</evidence>
<keyword evidence="1" id="KW-0560">Oxidoreductase</keyword>
<comment type="caution">
    <text evidence="1">The sequence shown here is derived from an EMBL/GenBank/DDBJ whole genome shotgun (WGS) entry which is preliminary data.</text>
</comment>
<keyword evidence="2" id="KW-1185">Reference proteome</keyword>
<dbReference type="SUPFAM" id="SSF51197">
    <property type="entry name" value="Clavaminate synthase-like"/>
    <property type="match status" value="1"/>
</dbReference>
<organism evidence="1 2">
    <name type="scientific">Pedobacter petrophilus</name>
    <dbReference type="NCBI Taxonomy" id="1908241"/>
    <lineage>
        <taxon>Bacteria</taxon>
        <taxon>Pseudomonadati</taxon>
        <taxon>Bacteroidota</taxon>
        <taxon>Sphingobacteriia</taxon>
        <taxon>Sphingobacteriales</taxon>
        <taxon>Sphingobacteriaceae</taxon>
        <taxon>Pedobacter</taxon>
    </lineage>
</organism>
<keyword evidence="1" id="KW-0223">Dioxygenase</keyword>
<dbReference type="OrthoDB" id="9791262at2"/>
<evidence type="ECO:0000313" key="1">
    <source>
        <dbReference type="EMBL" id="MRX76973.1"/>
    </source>
</evidence>
<dbReference type="AlphaFoldDB" id="A0A7K0FZF1"/>
<accession>A0A7K0FZF1</accession>
<reference evidence="1 2" key="1">
    <citation type="submission" date="2019-11" db="EMBL/GenBank/DDBJ databases">
        <title>Pedobacter petrophilus genome.</title>
        <authorList>
            <person name="Feldbauer M.J."/>
            <person name="Newman J.D."/>
        </authorList>
    </citation>
    <scope>NUCLEOTIDE SEQUENCE [LARGE SCALE GENOMIC DNA]</scope>
    <source>
        <strain evidence="1 2">LMG 29686</strain>
    </source>
</reference>
<protein>
    <submittedName>
        <fullName evidence="1">Phytanoyl-CoA dioxygenase family protein</fullName>
    </submittedName>
</protein>
<dbReference type="InterPro" id="IPR008775">
    <property type="entry name" value="Phytyl_CoA_dOase-like"/>
</dbReference>
<sequence>MLQSPEVIADPNFKLFSPADKKIFKESGFILVKSLFSAVEVAKLKTIAQADINPEEVLVKGDQTGNLTKLKMWDKPGEDIYGMFSRNERVVENAEILLGESIYVYSAKMILKNAKEGGAWEWHQDYGYWYNYGCLLPDMLSCTIAVDKATRENGCLQVLRGSQKIGRINHDRINEQTVVDEERLQEAISKYELEYMEMEPGDALFFDGNILHRSDSNNSDHDRWSLIASYNTVANKPYKKVRDYGNFEPLLKVSRKAIMEF</sequence>
<dbReference type="GO" id="GO:0016706">
    <property type="term" value="F:2-oxoglutarate-dependent dioxygenase activity"/>
    <property type="evidence" value="ECO:0007669"/>
    <property type="project" value="UniProtKB-ARBA"/>
</dbReference>
<dbReference type="PANTHER" id="PTHR20883:SF51">
    <property type="entry name" value="PHYTANOYL-COA HYDROXYLASE"/>
    <property type="match status" value="1"/>
</dbReference>
<dbReference type="RefSeq" id="WP_154281200.1">
    <property type="nucleotide sequence ID" value="NZ_JBHUJQ010000001.1"/>
</dbReference>
<dbReference type="Proteomes" id="UP000487757">
    <property type="component" value="Unassembled WGS sequence"/>
</dbReference>